<dbReference type="SMART" id="SM00382">
    <property type="entry name" value="AAA"/>
    <property type="match status" value="1"/>
</dbReference>
<dbReference type="PROSITE" id="PS00211">
    <property type="entry name" value="ABC_TRANSPORTER_1"/>
    <property type="match status" value="1"/>
</dbReference>
<dbReference type="AlphaFoldDB" id="A2F5R9"/>
<evidence type="ECO:0000256" key="3">
    <source>
        <dbReference type="ARBA" id="ARBA00022741"/>
    </source>
</evidence>
<keyword evidence="5" id="KW-1133">Transmembrane helix</keyword>
<name>A2F5R9_TRIV3</name>
<accession>A2F5R9</accession>
<evidence type="ECO:0000256" key="2">
    <source>
        <dbReference type="ARBA" id="ARBA00022737"/>
    </source>
</evidence>
<dbReference type="Gene3D" id="3.40.50.300">
    <property type="entry name" value="P-loop containing nucleotide triphosphate hydrolases"/>
    <property type="match status" value="1"/>
</dbReference>
<dbReference type="PROSITE" id="PS50893">
    <property type="entry name" value="ABC_TRANSPORTER_2"/>
    <property type="match status" value="1"/>
</dbReference>
<dbReference type="InterPro" id="IPR003439">
    <property type="entry name" value="ABC_transporter-like_ATP-bd"/>
</dbReference>
<feature type="transmembrane region" description="Helical" evidence="5">
    <location>
        <begin position="358"/>
        <end position="378"/>
    </location>
</feature>
<proteinExistence type="predicted"/>
<dbReference type="PANTHER" id="PTHR19229:SF36">
    <property type="entry name" value="ATP-BINDING CASSETTE SUB-FAMILY A MEMBER 2"/>
    <property type="match status" value="1"/>
</dbReference>
<dbReference type="CDD" id="cd03263">
    <property type="entry name" value="ABC_subfamily_A"/>
    <property type="match status" value="1"/>
</dbReference>
<dbReference type="GO" id="GO:0005319">
    <property type="term" value="F:lipid transporter activity"/>
    <property type="evidence" value="ECO:0000318"/>
    <property type="project" value="GO_Central"/>
</dbReference>
<protein>
    <submittedName>
        <fullName evidence="7">ABC transporter family protein</fullName>
    </submittedName>
</protein>
<keyword evidence="5" id="KW-0472">Membrane</keyword>
<feature type="transmembrane region" description="Helical" evidence="5">
    <location>
        <begin position="323"/>
        <end position="346"/>
    </location>
</feature>
<dbReference type="PANTHER" id="PTHR19229">
    <property type="entry name" value="ATP-BINDING CASSETTE TRANSPORTER SUBFAMILY A ABCA"/>
    <property type="match status" value="1"/>
</dbReference>
<organism evidence="7 8">
    <name type="scientific">Trichomonas vaginalis (strain ATCC PRA-98 / G3)</name>
    <dbReference type="NCBI Taxonomy" id="412133"/>
    <lineage>
        <taxon>Eukaryota</taxon>
        <taxon>Metamonada</taxon>
        <taxon>Parabasalia</taxon>
        <taxon>Trichomonadida</taxon>
        <taxon>Trichomonadidae</taxon>
        <taxon>Trichomonas</taxon>
    </lineage>
</organism>
<keyword evidence="4" id="KW-0067">ATP-binding</keyword>
<dbReference type="FunFam" id="3.40.50.300:FF:001873">
    <property type="entry name" value="ABC transporter family protein"/>
    <property type="match status" value="1"/>
</dbReference>
<dbReference type="GO" id="GO:0006869">
    <property type="term" value="P:lipid transport"/>
    <property type="evidence" value="ECO:0000318"/>
    <property type="project" value="GO_Central"/>
</dbReference>
<dbReference type="VEuPathDB" id="TrichDB:TVAGG3_0977630"/>
<dbReference type="Pfam" id="PF00005">
    <property type="entry name" value="ABC_tran"/>
    <property type="match status" value="1"/>
</dbReference>
<keyword evidence="8" id="KW-1185">Reference proteome</keyword>
<keyword evidence="1" id="KW-0813">Transport</keyword>
<sequence length="776" mass="89044">MNQVLLQDLTSEDQKSNPTTANRSQWNIYTQFTNLILRLRFKKPSFWIVQGICIAIALLSLAVKPKNKPMDTSKTDDLTIEWEYEAFLPNPDITLVQYNTPMGFYPSNKYTIDIANKVNSSTYKKTNSITVFAKESDYKEFLETNFKTFINFQNPSPNVFNITGGAMHNLTYLFSDAVASEFLGYVLYNETNYQSQIKYSRITDSTKFTTATEFYQVAAFIVIADFLMFFHSFTEFLEFREKKQFLLLEISGAKESILYLACFTVDLSLSFLHSLIQTEIINIYSKKPNFLFLFVMMFFLNLYQYFFYFIIVILTYIQKYFKSIIIIVVLISSLFPSLFGILNGMGKDLTVLIQIYRFFPQGSLTLFFDNLMYCYIYGHHLSFSNAAINYHFVPTSQIALIALGMFCAVLFILWFLDLMYPRSSGTPPIGFKNIFLWRYWKKVFLNSKTDASYREECHFIDVQNINKIYSGKVNVHALQDVSFFIDKGEIIILIGPNGSGKSTLLNSMTGSIDCNSGSLKLYGNECAAGFSEMQQCLGICFQENVYFDRLNVREHLNFFGLIRGMSKNALEAEVDRCIDHFGLSACEGNRAESLSGGQKRKLCIALAFIGSPQFVILDEPTAGIDVTTRQTIWKAISGYGITSLVSSHSLEEAESISSRLFVMRNGQMIFDGPSNELRRKYHCGYRLQPMYISDINKAQANQNLLEFCKQSIPDSVLDDQHEDSILMPACKDVVQLLDNLEKRKKQFQMNDFNIIVEQLENVLYRMYVDDENAALV</sequence>
<dbReference type="GO" id="GO:0005524">
    <property type="term" value="F:ATP binding"/>
    <property type="evidence" value="ECO:0007669"/>
    <property type="project" value="UniProtKB-KW"/>
</dbReference>
<evidence type="ECO:0000313" key="8">
    <source>
        <dbReference type="Proteomes" id="UP000001542"/>
    </source>
</evidence>
<keyword evidence="2" id="KW-0677">Repeat</keyword>
<keyword evidence="5" id="KW-0812">Transmembrane</keyword>
<dbReference type="STRING" id="5722.A2F5R9"/>
<dbReference type="InterPro" id="IPR003593">
    <property type="entry name" value="AAA+_ATPase"/>
</dbReference>
<reference evidence="7" key="1">
    <citation type="submission" date="2006-10" db="EMBL/GenBank/DDBJ databases">
        <authorList>
            <person name="Amadeo P."/>
            <person name="Zhao Q."/>
            <person name="Wortman J."/>
            <person name="Fraser-Liggett C."/>
            <person name="Carlton J."/>
        </authorList>
    </citation>
    <scope>NUCLEOTIDE SEQUENCE</scope>
    <source>
        <strain evidence="7">G3</strain>
    </source>
</reference>
<dbReference type="InterPro" id="IPR027417">
    <property type="entry name" value="P-loop_NTPase"/>
</dbReference>
<feature type="domain" description="ABC transporter" evidence="6">
    <location>
        <begin position="460"/>
        <end position="690"/>
    </location>
</feature>
<dbReference type="RefSeq" id="XP_001312699.1">
    <property type="nucleotide sequence ID" value="XM_001312698.1"/>
</dbReference>
<dbReference type="OrthoDB" id="66620at2759"/>
<dbReference type="VEuPathDB" id="TrichDB:TVAG_367650"/>
<reference evidence="7" key="2">
    <citation type="journal article" date="2007" name="Science">
        <title>Draft genome sequence of the sexually transmitted pathogen Trichomonas vaginalis.</title>
        <authorList>
            <person name="Carlton J.M."/>
            <person name="Hirt R.P."/>
            <person name="Silva J.C."/>
            <person name="Delcher A.L."/>
            <person name="Schatz M."/>
            <person name="Zhao Q."/>
            <person name="Wortman J.R."/>
            <person name="Bidwell S.L."/>
            <person name="Alsmark U.C.M."/>
            <person name="Besteiro S."/>
            <person name="Sicheritz-Ponten T."/>
            <person name="Noel C.J."/>
            <person name="Dacks J.B."/>
            <person name="Foster P.G."/>
            <person name="Simillion C."/>
            <person name="Van de Peer Y."/>
            <person name="Miranda-Saavedra D."/>
            <person name="Barton G.J."/>
            <person name="Westrop G.D."/>
            <person name="Mueller S."/>
            <person name="Dessi D."/>
            <person name="Fiori P.L."/>
            <person name="Ren Q."/>
            <person name="Paulsen I."/>
            <person name="Zhang H."/>
            <person name="Bastida-Corcuera F.D."/>
            <person name="Simoes-Barbosa A."/>
            <person name="Brown M.T."/>
            <person name="Hayes R.D."/>
            <person name="Mukherjee M."/>
            <person name="Okumura C.Y."/>
            <person name="Schneider R."/>
            <person name="Smith A.J."/>
            <person name="Vanacova S."/>
            <person name="Villalvazo M."/>
            <person name="Haas B.J."/>
            <person name="Pertea M."/>
            <person name="Feldblyum T.V."/>
            <person name="Utterback T.R."/>
            <person name="Shu C.L."/>
            <person name="Osoegawa K."/>
            <person name="de Jong P.J."/>
            <person name="Hrdy I."/>
            <person name="Horvathova L."/>
            <person name="Zubacova Z."/>
            <person name="Dolezal P."/>
            <person name="Malik S.B."/>
            <person name="Logsdon J.M. Jr."/>
            <person name="Henze K."/>
            <person name="Gupta A."/>
            <person name="Wang C.C."/>
            <person name="Dunne R.L."/>
            <person name="Upcroft J.A."/>
            <person name="Upcroft P."/>
            <person name="White O."/>
            <person name="Salzberg S.L."/>
            <person name="Tang P."/>
            <person name="Chiu C.-H."/>
            <person name="Lee Y.-S."/>
            <person name="Embley T.M."/>
            <person name="Coombs G.H."/>
            <person name="Mottram J.C."/>
            <person name="Tachezy J."/>
            <person name="Fraser-Liggett C.M."/>
            <person name="Johnson P.J."/>
        </authorList>
    </citation>
    <scope>NUCLEOTIDE SEQUENCE [LARGE SCALE GENOMIC DNA]</scope>
    <source>
        <strain evidence="7">G3</strain>
    </source>
</reference>
<feature type="transmembrane region" description="Helical" evidence="5">
    <location>
        <begin position="290"/>
        <end position="317"/>
    </location>
</feature>
<dbReference type="EMBL" id="DS113626">
    <property type="protein sequence ID" value="EAX99769.1"/>
    <property type="molecule type" value="Genomic_DNA"/>
</dbReference>
<evidence type="ECO:0000256" key="5">
    <source>
        <dbReference type="SAM" id="Phobius"/>
    </source>
</evidence>
<dbReference type="KEGG" id="tva:4757583"/>
<keyword evidence="3" id="KW-0547">Nucleotide-binding</keyword>
<dbReference type="GO" id="GO:0016020">
    <property type="term" value="C:membrane"/>
    <property type="evidence" value="ECO:0007669"/>
    <property type="project" value="InterPro"/>
</dbReference>
<evidence type="ECO:0000256" key="4">
    <source>
        <dbReference type="ARBA" id="ARBA00022840"/>
    </source>
</evidence>
<dbReference type="eggNOG" id="KOG0059">
    <property type="taxonomic scope" value="Eukaryota"/>
</dbReference>
<evidence type="ECO:0000259" key="6">
    <source>
        <dbReference type="PROSITE" id="PS50893"/>
    </source>
</evidence>
<dbReference type="InterPro" id="IPR026082">
    <property type="entry name" value="ABCA"/>
</dbReference>
<dbReference type="Proteomes" id="UP000001542">
    <property type="component" value="Unassembled WGS sequence"/>
</dbReference>
<dbReference type="InParanoid" id="A2F5R9"/>
<gene>
    <name evidence="7" type="ORF">TVAG_367650</name>
</gene>
<dbReference type="SUPFAM" id="SSF52540">
    <property type="entry name" value="P-loop containing nucleoside triphosphate hydrolases"/>
    <property type="match status" value="1"/>
</dbReference>
<feature type="transmembrane region" description="Helical" evidence="5">
    <location>
        <begin position="398"/>
        <end position="416"/>
    </location>
</feature>
<feature type="transmembrane region" description="Helical" evidence="5">
    <location>
        <begin position="45"/>
        <end position="63"/>
    </location>
</feature>
<dbReference type="GO" id="GO:0140359">
    <property type="term" value="F:ABC-type transporter activity"/>
    <property type="evidence" value="ECO:0007669"/>
    <property type="project" value="InterPro"/>
</dbReference>
<dbReference type="InterPro" id="IPR017871">
    <property type="entry name" value="ABC_transporter-like_CS"/>
</dbReference>
<dbReference type="GO" id="GO:0042626">
    <property type="term" value="F:ATPase-coupled transmembrane transporter activity"/>
    <property type="evidence" value="ECO:0000318"/>
    <property type="project" value="GO_Central"/>
</dbReference>
<evidence type="ECO:0000313" key="7">
    <source>
        <dbReference type="EMBL" id="EAX99769.1"/>
    </source>
</evidence>
<evidence type="ECO:0000256" key="1">
    <source>
        <dbReference type="ARBA" id="ARBA00022448"/>
    </source>
</evidence>
<dbReference type="GO" id="GO:0016887">
    <property type="term" value="F:ATP hydrolysis activity"/>
    <property type="evidence" value="ECO:0007669"/>
    <property type="project" value="InterPro"/>
</dbReference>
<feature type="transmembrane region" description="Helical" evidence="5">
    <location>
        <begin position="217"/>
        <end position="237"/>
    </location>
</feature>